<name>A0A0A1VQT0_MICAE</name>
<dbReference type="InterPro" id="IPR038726">
    <property type="entry name" value="PDDEXK_AddAB-type"/>
</dbReference>
<dbReference type="EMBL" id="BBPA01000019">
    <property type="protein sequence ID" value="GAL92100.1"/>
    <property type="molecule type" value="Genomic_DNA"/>
</dbReference>
<feature type="domain" description="PD-(D/E)XK endonuclease-like" evidence="4">
    <location>
        <begin position="61"/>
        <end position="270"/>
    </location>
</feature>
<keyword evidence="2" id="KW-0067">ATP-binding</keyword>
<keyword evidence="2" id="KW-0547">Nucleotide-binding</keyword>
<evidence type="ECO:0000259" key="4">
    <source>
        <dbReference type="Pfam" id="PF12705"/>
    </source>
</evidence>
<evidence type="ECO:0000256" key="2">
    <source>
        <dbReference type="ARBA" id="ARBA00022806"/>
    </source>
</evidence>
<dbReference type="GO" id="GO:0004386">
    <property type="term" value="F:helicase activity"/>
    <property type="evidence" value="ECO:0007669"/>
    <property type="project" value="UniProtKB-KW"/>
</dbReference>
<keyword evidence="2" id="KW-0347">Helicase</keyword>
<protein>
    <recommendedName>
        <fullName evidence="4">PD-(D/E)XK endonuclease-like domain-containing protein</fullName>
    </recommendedName>
</protein>
<gene>
    <name evidence="5" type="ORF">N44_00388</name>
</gene>
<dbReference type="InterPro" id="IPR011604">
    <property type="entry name" value="PDDEXK-like_dom_sf"/>
</dbReference>
<evidence type="ECO:0000256" key="1">
    <source>
        <dbReference type="ARBA" id="ARBA00022763"/>
    </source>
</evidence>
<keyword evidence="2" id="KW-0378">Hydrolase</keyword>
<dbReference type="Gene3D" id="3.90.320.10">
    <property type="match status" value="1"/>
</dbReference>
<keyword evidence="3" id="KW-0234">DNA repair</keyword>
<proteinExistence type="predicted"/>
<sequence length="276" mass="32003">MSCQFPKKPWHPPMSYSLWRSLKPAIGYENWHCQTKRGFEKARNKEPEVQRLISQDNQSQKIGKLAQRGVFEFHQEPARLSGSDGVEQVAEILQLNQESPEIQARVLVILNNYYQQPILLNKEIINLSRGDEGYPEPIVIEQGNYRFNLSAAFDCIFREADDTIHILDLKTGQSNFDRRQAHVYLLAASYLYLQEKIVASFYNLETQTSSEKISLSSEAIEAVKIELAFLSKKHQQQLQKYKDHPEDFYHIFPPQSGYACRYCPFTSICDYANKEV</sequence>
<evidence type="ECO:0000313" key="6">
    <source>
        <dbReference type="Proteomes" id="UP000030321"/>
    </source>
</evidence>
<organism evidence="5 6">
    <name type="scientific">Microcystis aeruginosa NIES-44</name>
    <dbReference type="NCBI Taxonomy" id="449439"/>
    <lineage>
        <taxon>Bacteria</taxon>
        <taxon>Bacillati</taxon>
        <taxon>Cyanobacteriota</taxon>
        <taxon>Cyanophyceae</taxon>
        <taxon>Oscillatoriophycideae</taxon>
        <taxon>Chroococcales</taxon>
        <taxon>Microcystaceae</taxon>
        <taxon>Microcystis</taxon>
    </lineage>
</organism>
<reference evidence="6" key="1">
    <citation type="journal article" date="2015" name="Genome">
        <title>Whole Genome Sequence of the Non-Microcystin-Producing Microcystis aeruginosa Strain NIES-44.</title>
        <authorList>
            <person name="Okano K."/>
            <person name="Miyata N."/>
            <person name="Ozaki Y."/>
        </authorList>
    </citation>
    <scope>NUCLEOTIDE SEQUENCE [LARGE SCALE GENOMIC DNA]</scope>
    <source>
        <strain evidence="6">NIES-44</strain>
    </source>
</reference>
<keyword evidence="1" id="KW-0227">DNA damage</keyword>
<dbReference type="AlphaFoldDB" id="A0A0A1VQT0"/>
<dbReference type="GO" id="GO:0006281">
    <property type="term" value="P:DNA repair"/>
    <property type="evidence" value="ECO:0007669"/>
    <property type="project" value="UniProtKB-KW"/>
</dbReference>
<evidence type="ECO:0000313" key="5">
    <source>
        <dbReference type="EMBL" id="GAL92100.1"/>
    </source>
</evidence>
<accession>A0A0A1VQT0</accession>
<dbReference type="Proteomes" id="UP000030321">
    <property type="component" value="Unassembled WGS sequence"/>
</dbReference>
<dbReference type="Pfam" id="PF12705">
    <property type="entry name" value="PDDEXK_1"/>
    <property type="match status" value="1"/>
</dbReference>
<comment type="caution">
    <text evidence="5">The sequence shown here is derived from an EMBL/GenBank/DDBJ whole genome shotgun (WGS) entry which is preliminary data.</text>
</comment>
<evidence type="ECO:0000256" key="3">
    <source>
        <dbReference type="ARBA" id="ARBA00023204"/>
    </source>
</evidence>